<feature type="coiled-coil region" evidence="1">
    <location>
        <begin position="167"/>
        <end position="194"/>
    </location>
</feature>
<evidence type="ECO:0000256" key="1">
    <source>
        <dbReference type="SAM" id="Coils"/>
    </source>
</evidence>
<sequence length="233" mass="25816">MSSVMGKKFIDVLNCDDNVVTISSLNGKGYTFEPGSVEEPCVIPIPPEEIQYMNSVCNAFKNGVLRFRPEEQSELFDALGIKGDNVLFIEDIDDAILNPTVENLQRMIDIKDGAQFERIRGRFYRMTNAGEDLSTKVKRLIDERYKELRAGKRNSELSVVPAAKSAPADVQAELEAAKNQLAEMQKQMQAALAQMQAMMSGAQPVAQDTPVEKTTKRSRKKADGEKAEAVPAE</sequence>
<feature type="region of interest" description="Disordered" evidence="2">
    <location>
        <begin position="198"/>
        <end position="233"/>
    </location>
</feature>
<feature type="compositionally biased region" description="Basic and acidic residues" evidence="2">
    <location>
        <begin position="210"/>
        <end position="233"/>
    </location>
</feature>
<evidence type="ECO:0000256" key="2">
    <source>
        <dbReference type="SAM" id="MobiDB-lite"/>
    </source>
</evidence>
<evidence type="ECO:0000313" key="3">
    <source>
        <dbReference type="EMBL" id="DAG04798.1"/>
    </source>
</evidence>
<keyword evidence="1" id="KW-0175">Coiled coil</keyword>
<accession>A0A8S5VDP0</accession>
<proteinExistence type="predicted"/>
<keyword evidence="3" id="KW-0131">Cell cycle</keyword>
<protein>
    <submittedName>
        <fullName evidence="3">Cell division protein</fullName>
    </submittedName>
</protein>
<keyword evidence="3" id="KW-0132">Cell division</keyword>
<dbReference type="SUPFAM" id="SSF47162">
    <property type="entry name" value="Apolipoprotein"/>
    <property type="match status" value="1"/>
</dbReference>
<name>A0A8S5VDP0_9CAUD</name>
<dbReference type="EMBL" id="BK016245">
    <property type="protein sequence ID" value="DAG04798.1"/>
    <property type="molecule type" value="Genomic_DNA"/>
</dbReference>
<organism evidence="3">
    <name type="scientific">Siphoviridae sp. ctGa111</name>
    <dbReference type="NCBI Taxonomy" id="2825413"/>
    <lineage>
        <taxon>Viruses</taxon>
        <taxon>Duplodnaviria</taxon>
        <taxon>Heunggongvirae</taxon>
        <taxon>Uroviricota</taxon>
        <taxon>Caudoviricetes</taxon>
    </lineage>
</organism>
<dbReference type="GO" id="GO:0051301">
    <property type="term" value="P:cell division"/>
    <property type="evidence" value="ECO:0007669"/>
    <property type="project" value="UniProtKB-KW"/>
</dbReference>
<reference evidence="3" key="1">
    <citation type="journal article" date="2021" name="Proc. Natl. Acad. Sci. U.S.A.">
        <title>A Catalog of Tens of Thousands of Viruses from Human Metagenomes Reveals Hidden Associations with Chronic Diseases.</title>
        <authorList>
            <person name="Tisza M.J."/>
            <person name="Buck C.B."/>
        </authorList>
    </citation>
    <scope>NUCLEOTIDE SEQUENCE</scope>
    <source>
        <strain evidence="3">CtGa111</strain>
    </source>
</reference>